<protein>
    <submittedName>
        <fullName evidence="1">Uncharacterized protein</fullName>
    </submittedName>
</protein>
<name>A0A0F9H9I5_9ZZZZ</name>
<reference evidence="1" key="1">
    <citation type="journal article" date="2015" name="Nature">
        <title>Complex archaea that bridge the gap between prokaryotes and eukaryotes.</title>
        <authorList>
            <person name="Spang A."/>
            <person name="Saw J.H."/>
            <person name="Jorgensen S.L."/>
            <person name="Zaremba-Niedzwiedzka K."/>
            <person name="Martijn J."/>
            <person name="Lind A.E."/>
            <person name="van Eijk R."/>
            <person name="Schleper C."/>
            <person name="Guy L."/>
            <person name="Ettema T.J."/>
        </authorList>
    </citation>
    <scope>NUCLEOTIDE SEQUENCE</scope>
</reference>
<gene>
    <name evidence="1" type="ORF">LCGC14_1811840</name>
</gene>
<feature type="non-terminal residue" evidence="1">
    <location>
        <position position="28"/>
    </location>
</feature>
<dbReference type="AlphaFoldDB" id="A0A0F9H9I5"/>
<sequence>MLYRIASILAAEAANTAGTKVIDLNLRK</sequence>
<evidence type="ECO:0000313" key="1">
    <source>
        <dbReference type="EMBL" id="KKL99691.1"/>
    </source>
</evidence>
<organism evidence="1">
    <name type="scientific">marine sediment metagenome</name>
    <dbReference type="NCBI Taxonomy" id="412755"/>
    <lineage>
        <taxon>unclassified sequences</taxon>
        <taxon>metagenomes</taxon>
        <taxon>ecological metagenomes</taxon>
    </lineage>
</organism>
<dbReference type="EMBL" id="LAZR01017612">
    <property type="protein sequence ID" value="KKL99691.1"/>
    <property type="molecule type" value="Genomic_DNA"/>
</dbReference>
<comment type="caution">
    <text evidence="1">The sequence shown here is derived from an EMBL/GenBank/DDBJ whole genome shotgun (WGS) entry which is preliminary data.</text>
</comment>
<proteinExistence type="predicted"/>
<accession>A0A0F9H9I5</accession>